<dbReference type="AlphaFoldDB" id="K2RV33"/>
<dbReference type="InParanoid" id="K2RV33"/>
<name>K2RV33_MACPH</name>
<feature type="compositionally biased region" description="Polar residues" evidence="1">
    <location>
        <begin position="162"/>
        <end position="179"/>
    </location>
</feature>
<protein>
    <submittedName>
        <fullName evidence="2">Uncharacterized protein</fullName>
    </submittedName>
</protein>
<feature type="compositionally biased region" description="Polar residues" evidence="1">
    <location>
        <begin position="139"/>
        <end position="152"/>
    </location>
</feature>
<dbReference type="HOGENOM" id="CLU_475723_0_0_1"/>
<accession>K2RV33</accession>
<feature type="region of interest" description="Disordered" evidence="1">
    <location>
        <begin position="67"/>
        <end position="210"/>
    </location>
</feature>
<dbReference type="VEuPathDB" id="FungiDB:MPH_04121"/>
<sequence length="573" mass="64219">MDDLPSYTRCQVHPSFEDCFEHALNRKPQIVLQSDRMKECLRKFMSSCTLEERAELLGLAQPNFRPLAPEPIKPSSVQAAPGHGPTDTLGLVDAPSSFGARDRPDGASDPVQRCPLPAKPTLRPRPVTNPSAMSRDHSPQPSRSTHPQQMPNSHPRKRKRTISNSIETISSGLDNHLSASETDSDSQRSSSRRRTSLQLEGENGLEPANTIDPKIQKTYFKDVNFRKIEPVLKAFLPVEACERFSLQSVREIGRGLAPRDLLSESDRPSKDNQILDAKARLQKHVEHIKTMDTSAANAKKSLDVHNRLTSLLIQFEVEILKSNDDAVLPSGFTRQAHAIQAFAESWGGSEDWVKRKLKEAKLWLMLIEDHPSYITELDYRNSSKWLALTHPEIRAVLQYFQECQIRKSSNRRERDFIVCQRIIEHLTTEDWTFSEILGSKCSILRVLSKHIDQRALSEGHIRPLSPAQVDLSCQTETCGEVQANPLSEGPFPAATKQGRSTELSYVPPDASLETGPAPGELQHHGWGCSPDLDLNEVFRFGDADGPWFSGFDADTFSFGDDYHFVFGAPDETT</sequence>
<proteinExistence type="predicted"/>
<reference evidence="2 3" key="1">
    <citation type="journal article" date="2012" name="BMC Genomics">
        <title>Tools to kill: Genome of one of the most destructive plant pathogenic fungi Macrophomina phaseolina.</title>
        <authorList>
            <person name="Islam M.S."/>
            <person name="Haque M.S."/>
            <person name="Islam M.M."/>
            <person name="Emdad E.M."/>
            <person name="Halim A."/>
            <person name="Hossen Q.M.M."/>
            <person name="Hossain M.Z."/>
            <person name="Ahmed B."/>
            <person name="Rahim S."/>
            <person name="Rahman M.S."/>
            <person name="Alam M.M."/>
            <person name="Hou S."/>
            <person name="Wan X."/>
            <person name="Saito J.A."/>
            <person name="Alam M."/>
        </authorList>
    </citation>
    <scope>NUCLEOTIDE SEQUENCE [LARGE SCALE GENOMIC DNA]</scope>
    <source>
        <strain evidence="2 3">MS6</strain>
    </source>
</reference>
<comment type="caution">
    <text evidence="2">The sequence shown here is derived from an EMBL/GenBank/DDBJ whole genome shotgun (WGS) entry which is preliminary data.</text>
</comment>
<organism evidence="2 3">
    <name type="scientific">Macrophomina phaseolina (strain MS6)</name>
    <name type="common">Charcoal rot fungus</name>
    <dbReference type="NCBI Taxonomy" id="1126212"/>
    <lineage>
        <taxon>Eukaryota</taxon>
        <taxon>Fungi</taxon>
        <taxon>Dikarya</taxon>
        <taxon>Ascomycota</taxon>
        <taxon>Pezizomycotina</taxon>
        <taxon>Dothideomycetes</taxon>
        <taxon>Dothideomycetes incertae sedis</taxon>
        <taxon>Botryosphaeriales</taxon>
        <taxon>Botryosphaeriaceae</taxon>
        <taxon>Macrophomina</taxon>
    </lineage>
</organism>
<dbReference type="EMBL" id="AHHD01000183">
    <property type="protein sequence ID" value="EKG18648.1"/>
    <property type="molecule type" value="Genomic_DNA"/>
</dbReference>
<evidence type="ECO:0000313" key="2">
    <source>
        <dbReference type="EMBL" id="EKG18648.1"/>
    </source>
</evidence>
<gene>
    <name evidence="2" type="ORF">MPH_04121</name>
</gene>
<evidence type="ECO:0000256" key="1">
    <source>
        <dbReference type="SAM" id="MobiDB-lite"/>
    </source>
</evidence>
<dbReference type="Proteomes" id="UP000007129">
    <property type="component" value="Unassembled WGS sequence"/>
</dbReference>
<evidence type="ECO:0000313" key="3">
    <source>
        <dbReference type="Proteomes" id="UP000007129"/>
    </source>
</evidence>